<reference evidence="1 2" key="1">
    <citation type="submission" date="2015-11" db="EMBL/GenBank/DDBJ databases">
        <authorList>
            <person name="Lin W."/>
        </authorList>
    </citation>
    <scope>NUCLEOTIDE SEQUENCE [LARGE SCALE GENOMIC DNA]</scope>
    <source>
        <strain evidence="1 2">HCH-1</strain>
    </source>
</reference>
<proteinExistence type="predicted"/>
<name>A0ABR5SIF3_9BACT</name>
<keyword evidence="2" id="KW-1185">Reference proteome</keyword>
<accession>A0ABR5SIF3</accession>
<dbReference type="RefSeq" id="WP_085051705.1">
    <property type="nucleotide sequence ID" value="NZ_LNQR01000034.1"/>
</dbReference>
<evidence type="ECO:0000313" key="2">
    <source>
        <dbReference type="Proteomes" id="UP000060487"/>
    </source>
</evidence>
<protein>
    <submittedName>
        <fullName evidence="1">Uncharacterized protein</fullName>
    </submittedName>
</protein>
<dbReference type="Proteomes" id="UP000060487">
    <property type="component" value="Unassembled WGS sequence"/>
</dbReference>
<comment type="caution">
    <text evidence="1">The sequence shown here is derived from an EMBL/GenBank/DDBJ whole genome shotgun (WGS) entry which is preliminary data.</text>
</comment>
<gene>
    <name evidence="1" type="ORF">ASN18_1061</name>
</gene>
<sequence length="114" mass="13383">MRGHSDAKVEISKEREARGETVRNKYKIPEEKRVVEDGKHNVPLTKEDYQNIPNYRKEALDHGSIEFQPITKSKKVESVKFMLPQNDGVIHMVYKIDPFSKKMTFVTMWKVGYK</sequence>
<organism evidence="1 2">
    <name type="scientific">Candidatus Magnetominusculus xianensis</name>
    <dbReference type="NCBI Taxonomy" id="1748249"/>
    <lineage>
        <taxon>Bacteria</taxon>
        <taxon>Pseudomonadati</taxon>
        <taxon>Nitrospirota</taxon>
        <taxon>Nitrospiria</taxon>
        <taxon>Nitrospirales</taxon>
        <taxon>Nitrospiraceae</taxon>
        <taxon>Candidatus Magnetominusculus</taxon>
    </lineage>
</organism>
<evidence type="ECO:0000313" key="1">
    <source>
        <dbReference type="EMBL" id="KWT90977.1"/>
    </source>
</evidence>
<dbReference type="EMBL" id="LNQR01000034">
    <property type="protein sequence ID" value="KWT90977.1"/>
    <property type="molecule type" value="Genomic_DNA"/>
</dbReference>